<evidence type="ECO:0000313" key="7">
    <source>
        <dbReference type="EMBL" id="MCJ8353324.1"/>
    </source>
</evidence>
<organism evidence="7 9">
    <name type="scientific">Novacetimonas hansenii</name>
    <name type="common">Komagataeibacter hansenii</name>
    <dbReference type="NCBI Taxonomy" id="436"/>
    <lineage>
        <taxon>Bacteria</taxon>
        <taxon>Pseudomonadati</taxon>
        <taxon>Pseudomonadota</taxon>
        <taxon>Alphaproteobacteria</taxon>
        <taxon>Acetobacterales</taxon>
        <taxon>Acetobacteraceae</taxon>
        <taxon>Novacetimonas</taxon>
    </lineage>
</organism>
<feature type="domain" description="HTH tetR-type" evidence="5">
    <location>
        <begin position="8"/>
        <end position="68"/>
    </location>
</feature>
<dbReference type="Proteomes" id="UP001202887">
    <property type="component" value="Unassembled WGS sequence"/>
</dbReference>
<dbReference type="InterPro" id="IPR009057">
    <property type="entry name" value="Homeodomain-like_sf"/>
</dbReference>
<feature type="DNA-binding region" description="H-T-H motif" evidence="4">
    <location>
        <begin position="31"/>
        <end position="50"/>
    </location>
</feature>
<dbReference type="PRINTS" id="PR00455">
    <property type="entry name" value="HTHTETR"/>
</dbReference>
<dbReference type="Pfam" id="PF00440">
    <property type="entry name" value="TetR_N"/>
    <property type="match status" value="1"/>
</dbReference>
<sequence length="197" mass="22096">MKIAEKHRAARQHILQAAKPLIGQRGFSAVGLAQILDVADIPKGSFYHYFESKEAFGEELLRTYVEEYLIRIDDILRNRDGNAAQRITRYCQFWRDTHIDGQVGNKCLIVKLAAEVSDLSERMRAILEIGTATVIERISTVIAIGQEEGSIGSTQPAGMLASSLYQLWLGSTLMVKITHSSPPFDHAWQASRRLLEI</sequence>
<protein>
    <submittedName>
        <fullName evidence="6">TetR family transcriptional regulator</fullName>
    </submittedName>
    <submittedName>
        <fullName evidence="7">TetR/AcrR family transcriptional regulator</fullName>
    </submittedName>
</protein>
<dbReference type="PROSITE" id="PS50977">
    <property type="entry name" value="HTH_TETR_2"/>
    <property type="match status" value="1"/>
</dbReference>
<accession>A0AAW5EP17</accession>
<dbReference type="InterPro" id="IPR001647">
    <property type="entry name" value="HTH_TetR"/>
</dbReference>
<reference evidence="6 8" key="1">
    <citation type="submission" date="2019-06" db="EMBL/GenBank/DDBJ databases">
        <title>Whole genome shotgun sequence of Komagataeibacter hansenii NBRC 14820.</title>
        <authorList>
            <person name="Hosoyama A."/>
            <person name="Uohara A."/>
            <person name="Ohji S."/>
            <person name="Ichikawa N."/>
        </authorList>
    </citation>
    <scope>NUCLEOTIDE SEQUENCE [LARGE SCALE GENOMIC DNA]</scope>
    <source>
        <strain evidence="6 8">NBRC 14820</strain>
    </source>
</reference>
<keyword evidence="2 4" id="KW-0238">DNA-binding</keyword>
<dbReference type="EMBL" id="BJNN01000046">
    <property type="protein sequence ID" value="GEC62835.1"/>
    <property type="molecule type" value="Genomic_DNA"/>
</dbReference>
<proteinExistence type="predicted"/>
<keyword evidence="3" id="KW-0804">Transcription</keyword>
<keyword evidence="8" id="KW-1185">Reference proteome</keyword>
<dbReference type="Gene3D" id="1.10.357.10">
    <property type="entry name" value="Tetracycline Repressor, domain 2"/>
    <property type="match status" value="1"/>
</dbReference>
<keyword evidence="1" id="KW-0805">Transcription regulation</keyword>
<dbReference type="InterPro" id="IPR011075">
    <property type="entry name" value="TetR_C"/>
</dbReference>
<dbReference type="EMBL" id="JAIBCX010000008">
    <property type="protein sequence ID" value="MCJ8353324.1"/>
    <property type="molecule type" value="Genomic_DNA"/>
</dbReference>
<evidence type="ECO:0000313" key="9">
    <source>
        <dbReference type="Proteomes" id="UP001202887"/>
    </source>
</evidence>
<reference evidence="7" key="2">
    <citation type="journal article" date="2021" name="Polymers (Basel)">
        <title>Highly Stretchable Bacterial Cellulose Produced by Komagataeibacter hansenii SI1.</title>
        <authorList>
            <person name="Cielecka I."/>
            <person name="Ryngajllo M."/>
            <person name="Maniukiewicz W."/>
            <person name="Bielecki S."/>
        </authorList>
    </citation>
    <scope>NUCLEOTIDE SEQUENCE</scope>
    <source>
        <strain evidence="7">SI1</strain>
    </source>
</reference>
<gene>
    <name evidence="6" type="ORF">GHA01_06840</name>
    <name evidence="7" type="ORF">K1W68_04840</name>
</gene>
<dbReference type="PANTHER" id="PTHR47506">
    <property type="entry name" value="TRANSCRIPTIONAL REGULATORY PROTEIN"/>
    <property type="match status" value="1"/>
</dbReference>
<reference evidence="7" key="3">
    <citation type="submission" date="2022-03" db="EMBL/GenBank/DDBJ databases">
        <authorList>
            <person name="Ryngajllo M."/>
            <person name="Jacek P."/>
            <person name="Kubiak K."/>
        </authorList>
    </citation>
    <scope>NUCLEOTIDE SEQUENCE</scope>
    <source>
        <strain evidence="7">SI1</strain>
    </source>
</reference>
<evidence type="ECO:0000256" key="4">
    <source>
        <dbReference type="PROSITE-ProRule" id="PRU00335"/>
    </source>
</evidence>
<dbReference type="SUPFAM" id="SSF46689">
    <property type="entry name" value="Homeodomain-like"/>
    <property type="match status" value="1"/>
</dbReference>
<dbReference type="InterPro" id="IPR036271">
    <property type="entry name" value="Tet_transcr_reg_TetR-rel_C_sf"/>
</dbReference>
<dbReference type="GO" id="GO:0003677">
    <property type="term" value="F:DNA binding"/>
    <property type="evidence" value="ECO:0007669"/>
    <property type="project" value="UniProtKB-UniRule"/>
</dbReference>
<dbReference type="RefSeq" id="WP_003619687.1">
    <property type="nucleotide sequence ID" value="NZ_BJNN01000046.1"/>
</dbReference>
<evidence type="ECO:0000256" key="3">
    <source>
        <dbReference type="ARBA" id="ARBA00023163"/>
    </source>
</evidence>
<dbReference type="PANTHER" id="PTHR47506:SF6">
    <property type="entry name" value="HTH-TYPE TRANSCRIPTIONAL REPRESSOR NEMR"/>
    <property type="match status" value="1"/>
</dbReference>
<evidence type="ECO:0000256" key="2">
    <source>
        <dbReference type="ARBA" id="ARBA00023125"/>
    </source>
</evidence>
<name>A0AAW5EP17_NOVHA</name>
<dbReference type="AlphaFoldDB" id="A0AAW5EP17"/>
<dbReference type="SUPFAM" id="SSF48498">
    <property type="entry name" value="Tetracyclin repressor-like, C-terminal domain"/>
    <property type="match status" value="1"/>
</dbReference>
<dbReference type="Pfam" id="PF16925">
    <property type="entry name" value="TetR_C_13"/>
    <property type="match status" value="1"/>
</dbReference>
<evidence type="ECO:0000259" key="5">
    <source>
        <dbReference type="PROSITE" id="PS50977"/>
    </source>
</evidence>
<comment type="caution">
    <text evidence="7">The sequence shown here is derived from an EMBL/GenBank/DDBJ whole genome shotgun (WGS) entry which is preliminary data.</text>
</comment>
<dbReference type="Proteomes" id="UP000319478">
    <property type="component" value="Unassembled WGS sequence"/>
</dbReference>
<evidence type="ECO:0000313" key="6">
    <source>
        <dbReference type="EMBL" id="GEC62835.1"/>
    </source>
</evidence>
<evidence type="ECO:0000313" key="8">
    <source>
        <dbReference type="Proteomes" id="UP000319478"/>
    </source>
</evidence>
<evidence type="ECO:0000256" key="1">
    <source>
        <dbReference type="ARBA" id="ARBA00023015"/>
    </source>
</evidence>